<feature type="coiled-coil region" evidence="6">
    <location>
        <begin position="343"/>
        <end position="451"/>
    </location>
</feature>
<dbReference type="PANTHER" id="PTHR32309:SF13">
    <property type="entry name" value="FERRIC ENTEROBACTIN TRANSPORT PROTEIN FEPE"/>
    <property type="match status" value="1"/>
</dbReference>
<dbReference type="GO" id="GO:0004713">
    <property type="term" value="F:protein tyrosine kinase activity"/>
    <property type="evidence" value="ECO:0007669"/>
    <property type="project" value="TreeGrafter"/>
</dbReference>
<sequence length="582" mass="65967">MDDQTQIKDLKGIVRRGRKSFTIVFSAIFVLGLIIAFALPPIYRSQSTILIENQQVPEQYVQPTITGYVEERLQMITQQIMSRSKLLEVIDNFGLYPEMKQKYTTEEIVEEMRDDIKLETISAEVGDMKTGRQMVATIAFTLSYEGKSPSVVQKVANVLASLYLEQNLKTRGQQASDTTVFLQQERDQLKTQIDEIQEKVSEFKQKNAGSLPEYTQINLQNMARFESELSQADTQIRSLQERLIYLKGQLAGVDPLSPVVTEEGKAIMNPRERLKYLRMELVSQQSILSEKHPDIIRLKSEIRELEAQTGGSDDSVEKARRLNDLKGKLAGLEAKLGPKHPDVVRTKNEIELLSKQLEELKSDTTIASISEKQPDNPAYINLMTQIASAEMDIKTYTQQKAEIKKKIDDYMSKIEKAPMLEKEYSDLIRDLDNARLKYSEVMNKLMEARIAQGMEESNRGERFTIIDPGQLPEKPYKPNRLAIILIGLVLALGAGVGVAAVKETMDTSVKTAEKVMEITGVPVFSSISFIETDEELKAKKKKRIIWLACILGAVIIALIIVHNFVMPLDIAWIKVQRRLRIL</sequence>
<feature type="transmembrane region" description="Helical" evidence="7">
    <location>
        <begin position="481"/>
        <end position="501"/>
    </location>
</feature>
<proteinExistence type="predicted"/>
<feature type="domain" description="Tyrosine-protein kinase G-rich" evidence="9">
    <location>
        <begin position="422"/>
        <end position="503"/>
    </location>
</feature>
<dbReference type="InterPro" id="IPR003856">
    <property type="entry name" value="LPS_length_determ_N"/>
</dbReference>
<protein>
    <recommendedName>
        <fullName evidence="11">Lipopolysaccharide biosynthesis protein</fullName>
    </recommendedName>
</protein>
<evidence type="ECO:0000256" key="1">
    <source>
        <dbReference type="ARBA" id="ARBA00004651"/>
    </source>
</evidence>
<organism evidence="10">
    <name type="scientific">uncultured Desulfobacterium sp</name>
    <dbReference type="NCBI Taxonomy" id="201089"/>
    <lineage>
        <taxon>Bacteria</taxon>
        <taxon>Pseudomonadati</taxon>
        <taxon>Thermodesulfobacteriota</taxon>
        <taxon>Desulfobacteria</taxon>
        <taxon>Desulfobacterales</taxon>
        <taxon>Desulfobacteriaceae</taxon>
        <taxon>Desulfobacterium</taxon>
        <taxon>environmental samples</taxon>
    </lineage>
</organism>
<feature type="coiled-coil region" evidence="6">
    <location>
        <begin position="179"/>
        <end position="242"/>
    </location>
</feature>
<dbReference type="Pfam" id="PF02706">
    <property type="entry name" value="Wzz"/>
    <property type="match status" value="1"/>
</dbReference>
<accession>A0A445MUM8</accession>
<evidence type="ECO:0000256" key="7">
    <source>
        <dbReference type="SAM" id="Phobius"/>
    </source>
</evidence>
<feature type="domain" description="Polysaccharide chain length determinant N-terminal" evidence="8">
    <location>
        <begin position="6"/>
        <end position="92"/>
    </location>
</feature>
<name>A0A445MUM8_9BACT</name>
<feature type="transmembrane region" description="Helical" evidence="7">
    <location>
        <begin position="21"/>
        <end position="43"/>
    </location>
</feature>
<dbReference type="Pfam" id="PF13807">
    <property type="entry name" value="GNVR"/>
    <property type="match status" value="1"/>
</dbReference>
<evidence type="ECO:0000256" key="2">
    <source>
        <dbReference type="ARBA" id="ARBA00022475"/>
    </source>
</evidence>
<keyword evidence="6" id="KW-0175">Coiled coil</keyword>
<evidence type="ECO:0000256" key="4">
    <source>
        <dbReference type="ARBA" id="ARBA00022989"/>
    </source>
</evidence>
<comment type="subcellular location">
    <subcellularLocation>
        <location evidence="1">Cell membrane</location>
        <topology evidence="1">Multi-pass membrane protein</topology>
    </subcellularLocation>
</comment>
<keyword evidence="5 7" id="KW-0472">Membrane</keyword>
<dbReference type="PANTHER" id="PTHR32309">
    <property type="entry name" value="TYROSINE-PROTEIN KINASE"/>
    <property type="match status" value="1"/>
</dbReference>
<dbReference type="InterPro" id="IPR032807">
    <property type="entry name" value="GNVR"/>
</dbReference>
<evidence type="ECO:0000256" key="6">
    <source>
        <dbReference type="SAM" id="Coils"/>
    </source>
</evidence>
<dbReference type="InterPro" id="IPR050445">
    <property type="entry name" value="Bact_polysacc_biosynth/exp"/>
</dbReference>
<dbReference type="AlphaFoldDB" id="A0A445MUM8"/>
<evidence type="ECO:0000256" key="3">
    <source>
        <dbReference type="ARBA" id="ARBA00022692"/>
    </source>
</evidence>
<dbReference type="GO" id="GO:0005886">
    <property type="term" value="C:plasma membrane"/>
    <property type="evidence" value="ECO:0007669"/>
    <property type="project" value="UniProtKB-SubCell"/>
</dbReference>
<evidence type="ECO:0000259" key="9">
    <source>
        <dbReference type="Pfam" id="PF13807"/>
    </source>
</evidence>
<evidence type="ECO:0008006" key="11">
    <source>
        <dbReference type="Google" id="ProtNLM"/>
    </source>
</evidence>
<gene>
    <name evidence="10" type="ORF">PITCH_A1730002</name>
</gene>
<evidence type="ECO:0000256" key="5">
    <source>
        <dbReference type="ARBA" id="ARBA00023136"/>
    </source>
</evidence>
<evidence type="ECO:0000259" key="8">
    <source>
        <dbReference type="Pfam" id="PF02706"/>
    </source>
</evidence>
<dbReference type="Gene3D" id="1.10.287.1490">
    <property type="match status" value="1"/>
</dbReference>
<reference evidence="10" key="1">
    <citation type="submission" date="2018-01" db="EMBL/GenBank/DDBJ databases">
        <authorList>
            <person name="Regsiter A."/>
            <person name="William W."/>
        </authorList>
    </citation>
    <scope>NUCLEOTIDE SEQUENCE</scope>
    <source>
        <strain evidence="10">TRIP AH-1</strain>
    </source>
</reference>
<keyword evidence="2" id="KW-1003">Cell membrane</keyword>
<keyword evidence="4 7" id="KW-1133">Transmembrane helix</keyword>
<dbReference type="EMBL" id="OJIN01000083">
    <property type="protein sequence ID" value="SPD73190.1"/>
    <property type="molecule type" value="Genomic_DNA"/>
</dbReference>
<feature type="transmembrane region" description="Helical" evidence="7">
    <location>
        <begin position="544"/>
        <end position="565"/>
    </location>
</feature>
<keyword evidence="3 7" id="KW-0812">Transmembrane</keyword>
<evidence type="ECO:0000313" key="10">
    <source>
        <dbReference type="EMBL" id="SPD73190.1"/>
    </source>
</evidence>